<feature type="compositionally biased region" description="Basic and acidic residues" evidence="1">
    <location>
        <begin position="360"/>
        <end position="376"/>
    </location>
</feature>
<dbReference type="InterPro" id="IPR036680">
    <property type="entry name" value="SPOR-like_sf"/>
</dbReference>
<dbReference type="InterPro" id="IPR052026">
    <property type="entry name" value="ExeA_AAA_ATPase_DNA-bind"/>
</dbReference>
<proteinExistence type="predicted"/>
<dbReference type="Gene3D" id="3.30.70.1070">
    <property type="entry name" value="Sporulation related repeat"/>
    <property type="match status" value="1"/>
</dbReference>
<dbReference type="Gene3D" id="3.40.50.300">
    <property type="entry name" value="P-loop containing nucleotide triphosphate hydrolases"/>
    <property type="match status" value="1"/>
</dbReference>
<dbReference type="EMBL" id="PTIT01000045">
    <property type="protein sequence ID" value="PPK49875.1"/>
    <property type="molecule type" value="Genomic_DNA"/>
</dbReference>
<dbReference type="PANTHER" id="PTHR35894:SF1">
    <property type="entry name" value="PHOSPHORIBULOKINASE _ URIDINE KINASE FAMILY"/>
    <property type="match status" value="1"/>
</dbReference>
<gene>
    <name evidence="4" type="ORF">B0H24_10464</name>
    <name evidence="3" type="ORF">BY455_1454</name>
</gene>
<dbReference type="Pfam" id="PF13401">
    <property type="entry name" value="AAA_22"/>
    <property type="match status" value="1"/>
</dbReference>
<sequence>MARDTLNSLEDGGLFPRLQQRYALRENPLEMEAPFFPEAGRQQALESLRHLCGFGDMALVITGAPGFGKTRLLAEFARHEASRLDIHRIPVSALGSSLALARELRKMARSAIPEDADAREAIQGYFRWSEGRAQRGQRQVLLVDDADQGAPEAVQMLLAGFLAADRSVAAVPVFTGKDVLHSLLAEPAETVRVHQISLVPLSQDDILAYLRPRVERAGGSEKQLLASSRLKKIEALSGGSFSGVQKAAPSVWLDMTPGGSIKRARAKPSLPSVRSLRWPVLAVLLLGGSFWFVSQQYDNAVRQSEPQADKPKPVRKSITIGPETTVSSPNAAEREPKPLPEPSLLPETQPVSGDDLALEPAKEPEQEQSQETRSEPETVLAQDESPQAVSEPEPEPEPAFVPQNAGAFVPLAELRQRDGWTLQVVAGQLEKTVLNVMARAPAGANLEYTVGERQGEPWFMLIYGRYGTKDQAREAASSLPSELGVSNPWVRSFASF</sequence>
<protein>
    <submittedName>
        <fullName evidence="4">DamX protein</fullName>
    </submittedName>
</protein>
<dbReference type="Proteomes" id="UP000239446">
    <property type="component" value="Unassembled WGS sequence"/>
</dbReference>
<dbReference type="InterPro" id="IPR049945">
    <property type="entry name" value="AAA_22"/>
</dbReference>
<dbReference type="Proteomes" id="UP000239648">
    <property type="component" value="Unassembled WGS sequence"/>
</dbReference>
<dbReference type="AlphaFoldDB" id="A0A2S6G257"/>
<feature type="domain" description="SPOR" evidence="2">
    <location>
        <begin position="414"/>
        <end position="492"/>
    </location>
</feature>
<comment type="caution">
    <text evidence="4">The sequence shown here is derived from an EMBL/GenBank/DDBJ whole genome shotgun (WGS) entry which is preliminary data.</text>
</comment>
<dbReference type="RefSeq" id="WP_104417530.1">
    <property type="nucleotide sequence ID" value="NZ_PTIT01000045.1"/>
</dbReference>
<dbReference type="SUPFAM" id="SSF52540">
    <property type="entry name" value="P-loop containing nucleoside triphosphate hydrolases"/>
    <property type="match status" value="1"/>
</dbReference>
<dbReference type="EMBL" id="PTIU01000046">
    <property type="protein sequence ID" value="PPK51396.1"/>
    <property type="molecule type" value="Genomic_DNA"/>
</dbReference>
<evidence type="ECO:0000259" key="2">
    <source>
        <dbReference type="PROSITE" id="PS51724"/>
    </source>
</evidence>
<dbReference type="GO" id="GO:0016887">
    <property type="term" value="F:ATP hydrolysis activity"/>
    <property type="evidence" value="ECO:0007669"/>
    <property type="project" value="InterPro"/>
</dbReference>
<dbReference type="OrthoDB" id="6189127at2"/>
<evidence type="ECO:0000256" key="1">
    <source>
        <dbReference type="SAM" id="MobiDB-lite"/>
    </source>
</evidence>
<dbReference type="GO" id="GO:0042834">
    <property type="term" value="F:peptidoglycan binding"/>
    <property type="evidence" value="ECO:0007669"/>
    <property type="project" value="InterPro"/>
</dbReference>
<accession>A0A2S6G257</accession>
<dbReference type="PANTHER" id="PTHR35894">
    <property type="entry name" value="GENERAL SECRETION PATHWAY PROTEIN A-RELATED"/>
    <property type="match status" value="1"/>
</dbReference>
<evidence type="ECO:0000313" key="3">
    <source>
        <dbReference type="EMBL" id="PPK49875.1"/>
    </source>
</evidence>
<evidence type="ECO:0000313" key="4">
    <source>
        <dbReference type="EMBL" id="PPK51396.1"/>
    </source>
</evidence>
<dbReference type="InterPro" id="IPR007730">
    <property type="entry name" value="SPOR-like_dom"/>
</dbReference>
<evidence type="ECO:0000313" key="6">
    <source>
        <dbReference type="Proteomes" id="UP000239648"/>
    </source>
</evidence>
<organism evidence="4 5">
    <name type="scientific">Marinobacter persicus</name>
    <dbReference type="NCBI Taxonomy" id="930118"/>
    <lineage>
        <taxon>Bacteria</taxon>
        <taxon>Pseudomonadati</taxon>
        <taxon>Pseudomonadota</taxon>
        <taxon>Gammaproteobacteria</taxon>
        <taxon>Pseudomonadales</taxon>
        <taxon>Marinobacteraceae</taxon>
        <taxon>Marinobacter</taxon>
    </lineage>
</organism>
<reference evidence="3 6" key="1">
    <citation type="submission" date="2018-02" db="EMBL/GenBank/DDBJ databases">
        <title>Deep subsurface shale carbon reservoir microbial communities from Ohio and West Virginia, USA.</title>
        <authorList>
            <person name="Wrighton K."/>
        </authorList>
    </citation>
    <scope>NUCLEOTIDE SEQUENCE [LARGE SCALE GENOMIC DNA]</scope>
    <source>
        <strain evidence="3 6">UTICA-S1B6</strain>
    </source>
</reference>
<dbReference type="InterPro" id="IPR027417">
    <property type="entry name" value="P-loop_NTPase"/>
</dbReference>
<reference evidence="4 5" key="2">
    <citation type="submission" date="2018-02" db="EMBL/GenBank/DDBJ databases">
        <title>Subsurface microbial communities from deep shales in Ohio and West Virginia, USA.</title>
        <authorList>
            <person name="Wrighton K."/>
        </authorList>
    </citation>
    <scope>NUCLEOTIDE SEQUENCE [LARGE SCALE GENOMIC DNA]</scope>
    <source>
        <strain evidence="4 5">UTICA-S1B9</strain>
    </source>
</reference>
<dbReference type="PROSITE" id="PS51724">
    <property type="entry name" value="SPOR"/>
    <property type="match status" value="1"/>
</dbReference>
<keyword evidence="6" id="KW-1185">Reference proteome</keyword>
<evidence type="ECO:0000313" key="5">
    <source>
        <dbReference type="Proteomes" id="UP000239446"/>
    </source>
</evidence>
<name>A0A2S6G257_9GAMM</name>
<feature type="region of interest" description="Disordered" evidence="1">
    <location>
        <begin position="302"/>
        <end position="399"/>
    </location>
</feature>
<dbReference type="Pfam" id="PF05036">
    <property type="entry name" value="SPOR"/>
    <property type="match status" value="1"/>
</dbReference>